<evidence type="ECO:0000313" key="3">
    <source>
        <dbReference type="Proteomes" id="UP000246635"/>
    </source>
</evidence>
<dbReference type="RefSeq" id="WP_110047523.1">
    <property type="nucleotide sequence ID" value="NZ_CP054609.1"/>
</dbReference>
<name>A0A2V2YC07_9BACL</name>
<evidence type="ECO:0000256" key="1">
    <source>
        <dbReference type="SAM" id="Phobius"/>
    </source>
</evidence>
<gene>
    <name evidence="2" type="ORF">DFQ01_14614</name>
</gene>
<reference evidence="2 3" key="1">
    <citation type="submission" date="2018-05" db="EMBL/GenBank/DDBJ databases">
        <title>Genomic Encyclopedia of Type Strains, Phase III (KMG-III): the genomes of soil and plant-associated and newly described type strains.</title>
        <authorList>
            <person name="Whitman W."/>
        </authorList>
    </citation>
    <scope>NUCLEOTIDE SEQUENCE [LARGE SCALE GENOMIC DNA]</scope>
    <source>
        <strain evidence="2 3">CECT 5696</strain>
    </source>
</reference>
<dbReference type="Proteomes" id="UP000246635">
    <property type="component" value="Unassembled WGS sequence"/>
</dbReference>
<feature type="transmembrane region" description="Helical" evidence="1">
    <location>
        <begin position="65"/>
        <end position="83"/>
    </location>
</feature>
<dbReference type="EMBL" id="QGTQ01000046">
    <property type="protein sequence ID" value="PWV89389.1"/>
    <property type="molecule type" value="Genomic_DNA"/>
</dbReference>
<keyword evidence="1" id="KW-0472">Membrane</keyword>
<organism evidence="2 3">
    <name type="scientific">Paenibacillus cellulosilyticus</name>
    <dbReference type="NCBI Taxonomy" id="375489"/>
    <lineage>
        <taxon>Bacteria</taxon>
        <taxon>Bacillati</taxon>
        <taxon>Bacillota</taxon>
        <taxon>Bacilli</taxon>
        <taxon>Bacillales</taxon>
        <taxon>Paenibacillaceae</taxon>
        <taxon>Paenibacillus</taxon>
    </lineage>
</organism>
<keyword evidence="1" id="KW-0812">Transmembrane</keyword>
<accession>A0A2V2YC07</accession>
<dbReference type="Pfam" id="PF18910">
    <property type="entry name" value="DUF5665"/>
    <property type="match status" value="1"/>
</dbReference>
<keyword evidence="3" id="KW-1185">Reference proteome</keyword>
<protein>
    <submittedName>
        <fullName evidence="2">Uncharacterized protein</fullName>
    </submittedName>
</protein>
<dbReference type="AlphaFoldDB" id="A0A2V2YC07"/>
<proteinExistence type="predicted"/>
<keyword evidence="1" id="KW-1133">Transmembrane helix</keyword>
<dbReference type="InterPro" id="IPR043723">
    <property type="entry name" value="DUF5665"/>
</dbReference>
<dbReference type="OrthoDB" id="1634137at2"/>
<sequence>MVSITKDTDEKEELNALRASLNAVDRQLHQVAKDMERAQIRDYIELLNRPFRLIWRNFLSGTARGVGIALGFTVFAASILYVLRIIGALNLPIIGDFVADLVRVVQAQLEGKMY</sequence>
<comment type="caution">
    <text evidence="2">The sequence shown here is derived from an EMBL/GenBank/DDBJ whole genome shotgun (WGS) entry which is preliminary data.</text>
</comment>
<evidence type="ECO:0000313" key="2">
    <source>
        <dbReference type="EMBL" id="PWV89389.1"/>
    </source>
</evidence>